<dbReference type="SUPFAM" id="SSF56436">
    <property type="entry name" value="C-type lectin-like"/>
    <property type="match status" value="1"/>
</dbReference>
<evidence type="ECO:0000259" key="1">
    <source>
        <dbReference type="PROSITE" id="PS50041"/>
    </source>
</evidence>
<accession>A0A915EFV6</accession>
<reference evidence="3" key="1">
    <citation type="submission" date="2022-11" db="UniProtKB">
        <authorList>
            <consortium name="WormBaseParasite"/>
        </authorList>
    </citation>
    <scope>IDENTIFICATION</scope>
</reference>
<organism evidence="2 3">
    <name type="scientific">Ditylenchus dipsaci</name>
    <dbReference type="NCBI Taxonomy" id="166011"/>
    <lineage>
        <taxon>Eukaryota</taxon>
        <taxon>Metazoa</taxon>
        <taxon>Ecdysozoa</taxon>
        <taxon>Nematoda</taxon>
        <taxon>Chromadorea</taxon>
        <taxon>Rhabditida</taxon>
        <taxon>Tylenchina</taxon>
        <taxon>Tylenchomorpha</taxon>
        <taxon>Sphaerularioidea</taxon>
        <taxon>Anguinidae</taxon>
        <taxon>Anguininae</taxon>
        <taxon>Ditylenchus</taxon>
    </lineage>
</organism>
<keyword evidence="2" id="KW-1185">Reference proteome</keyword>
<dbReference type="Proteomes" id="UP000887574">
    <property type="component" value="Unplaced"/>
</dbReference>
<dbReference type="InterPro" id="IPR016187">
    <property type="entry name" value="CTDL_fold"/>
</dbReference>
<dbReference type="PROSITE" id="PS50041">
    <property type="entry name" value="C_TYPE_LECTIN_2"/>
    <property type="match status" value="1"/>
</dbReference>
<evidence type="ECO:0000313" key="2">
    <source>
        <dbReference type="Proteomes" id="UP000887574"/>
    </source>
</evidence>
<dbReference type="Gene3D" id="3.10.100.10">
    <property type="entry name" value="Mannose-Binding Protein A, subunit A"/>
    <property type="match status" value="1"/>
</dbReference>
<dbReference type="WBParaSite" id="jg489">
    <property type="protein sequence ID" value="jg489"/>
    <property type="gene ID" value="jg489"/>
</dbReference>
<dbReference type="InterPro" id="IPR016186">
    <property type="entry name" value="C-type_lectin-like/link_sf"/>
</dbReference>
<name>A0A915EFV6_9BILA</name>
<feature type="domain" description="C-type lectin" evidence="1">
    <location>
        <begin position="49"/>
        <end position="148"/>
    </location>
</feature>
<sequence length="148" mass="16995">MRFSSNYAIRKQLTLNFNVVLRLSDNAARIAAARPTYNDLQLIYDMSKFNGSCFFFPHVKYNPIRNQSDARDICLQNGGDLPSFHSAEEHEFFKGLLLPKFNHWLGMVLTFENTDVNSTVATVRYTDNSLVDWANPMAPDFRVCLSTF</sequence>
<dbReference type="InterPro" id="IPR001304">
    <property type="entry name" value="C-type_lectin-like"/>
</dbReference>
<dbReference type="AlphaFoldDB" id="A0A915EFV6"/>
<dbReference type="Pfam" id="PF00059">
    <property type="entry name" value="Lectin_C"/>
    <property type="match status" value="1"/>
</dbReference>
<proteinExistence type="predicted"/>
<evidence type="ECO:0000313" key="3">
    <source>
        <dbReference type="WBParaSite" id="jg489"/>
    </source>
</evidence>
<protein>
    <submittedName>
        <fullName evidence="3">C-type lectin domain-containing protein</fullName>
    </submittedName>
</protein>